<dbReference type="STRING" id="1048205.AB852_11200"/>
<proteinExistence type="inferred from homology"/>
<keyword evidence="2" id="KW-0813">Transport</keyword>
<feature type="signal peptide" evidence="4">
    <location>
        <begin position="1"/>
        <end position="20"/>
    </location>
</feature>
<dbReference type="Proteomes" id="UP000186455">
    <property type="component" value="Unassembled WGS sequence"/>
</dbReference>
<dbReference type="GeneID" id="96790648"/>
<accession>A0A1Q4VAM0</accession>
<dbReference type="GO" id="GO:1901982">
    <property type="term" value="F:maltose binding"/>
    <property type="evidence" value="ECO:0007669"/>
    <property type="project" value="TreeGrafter"/>
</dbReference>
<evidence type="ECO:0000256" key="2">
    <source>
        <dbReference type="ARBA" id="ARBA00022448"/>
    </source>
</evidence>
<name>A0A1Q4VAM0_9ACTN</name>
<dbReference type="InterPro" id="IPR006311">
    <property type="entry name" value="TAT_signal"/>
</dbReference>
<evidence type="ECO:0000256" key="1">
    <source>
        <dbReference type="ARBA" id="ARBA00008520"/>
    </source>
</evidence>
<evidence type="ECO:0000313" key="6">
    <source>
        <dbReference type="Proteomes" id="UP000186455"/>
    </source>
</evidence>
<sequence>MPRRRTVLSLALASSTAALAAGCSVLPGRTADRRKVTVWLMKDSASDAFIKKFSDAFGKEHDDIELDIQIQEWVGIGEKVMNVLGANDGNSPDVIEVGNTQVAQYVDQGGLMELTLESARDLGMDDWVPGLAEPGRFNNRQYGIPWYAANRVVIYNKEIWADAGLKKTPRTRAEWLSMTQTLNSDNKQGIYLAGQDWYTFSGFVWDEGGELASDRSGGWEGTLHSAEAMRAMEFYAELQALGKGPKNADEEHPPQADEFAKGNIAQIVAVPGAARAIEKANPAIVDKLGYFAIPGKLASRRAAVFTGGSVLVVPDSTPDRRSALAVIKALAGEEWQTELARTMDYVPNKTTLARVVAGEPGVAAMAEGAARGRATPNSPDWANVEADNPIKEYMSAVLNGRDMETEARKASERITRALT</sequence>
<feature type="chain" id="PRO_5012885788" evidence="4">
    <location>
        <begin position="21"/>
        <end position="419"/>
    </location>
</feature>
<dbReference type="PANTHER" id="PTHR30061:SF50">
    <property type="entry name" value="MALTOSE_MALTODEXTRIN-BINDING PERIPLASMIC PROTEIN"/>
    <property type="match status" value="1"/>
</dbReference>
<dbReference type="Gene3D" id="3.40.190.10">
    <property type="entry name" value="Periplasmic binding protein-like II"/>
    <property type="match status" value="2"/>
</dbReference>
<keyword evidence="5" id="KW-0762">Sugar transport</keyword>
<dbReference type="Pfam" id="PF01547">
    <property type="entry name" value="SBP_bac_1"/>
    <property type="match status" value="1"/>
</dbReference>
<dbReference type="GO" id="GO:0055052">
    <property type="term" value="C:ATP-binding cassette (ABC) transporter complex, substrate-binding subunit-containing"/>
    <property type="evidence" value="ECO:0007669"/>
    <property type="project" value="TreeGrafter"/>
</dbReference>
<organism evidence="5 6">
    <name type="scientific">Streptomyces uncialis</name>
    <dbReference type="NCBI Taxonomy" id="1048205"/>
    <lineage>
        <taxon>Bacteria</taxon>
        <taxon>Bacillati</taxon>
        <taxon>Actinomycetota</taxon>
        <taxon>Actinomycetes</taxon>
        <taxon>Kitasatosporales</taxon>
        <taxon>Streptomycetaceae</taxon>
        <taxon>Streptomyces</taxon>
    </lineage>
</organism>
<dbReference type="PROSITE" id="PS51318">
    <property type="entry name" value="TAT"/>
    <property type="match status" value="1"/>
</dbReference>
<keyword evidence="6" id="KW-1185">Reference proteome</keyword>
<gene>
    <name evidence="5" type="ORF">AB852_11200</name>
</gene>
<reference evidence="5 6" key="1">
    <citation type="submission" date="2015-06" db="EMBL/GenBank/DDBJ databases">
        <title>Cloning and characterization of the uncialamcin biosynthetic gene cluster.</title>
        <authorList>
            <person name="Yan X."/>
            <person name="Huang T."/>
            <person name="Ge H."/>
            <person name="Shen B."/>
        </authorList>
    </citation>
    <scope>NUCLEOTIDE SEQUENCE [LARGE SCALE GENOMIC DNA]</scope>
    <source>
        <strain evidence="5 6">DCA2648</strain>
    </source>
</reference>
<dbReference type="AlphaFoldDB" id="A0A1Q4VAM0"/>
<comment type="caution">
    <text evidence="5">The sequence shown here is derived from an EMBL/GenBank/DDBJ whole genome shotgun (WGS) entry which is preliminary data.</text>
</comment>
<dbReference type="PROSITE" id="PS51257">
    <property type="entry name" value="PROKAR_LIPOPROTEIN"/>
    <property type="match status" value="1"/>
</dbReference>
<evidence type="ECO:0000313" key="5">
    <source>
        <dbReference type="EMBL" id="OKH94750.1"/>
    </source>
</evidence>
<dbReference type="PANTHER" id="PTHR30061">
    <property type="entry name" value="MALTOSE-BINDING PERIPLASMIC PROTEIN"/>
    <property type="match status" value="1"/>
</dbReference>
<dbReference type="InterPro" id="IPR006059">
    <property type="entry name" value="SBP"/>
</dbReference>
<dbReference type="GO" id="GO:0042956">
    <property type="term" value="P:maltodextrin transmembrane transport"/>
    <property type="evidence" value="ECO:0007669"/>
    <property type="project" value="TreeGrafter"/>
</dbReference>
<dbReference type="EMBL" id="LFBV01000002">
    <property type="protein sequence ID" value="OKH94750.1"/>
    <property type="molecule type" value="Genomic_DNA"/>
</dbReference>
<dbReference type="RefSeq" id="WP_073786662.1">
    <property type="nucleotide sequence ID" value="NZ_CP109583.1"/>
</dbReference>
<dbReference type="SUPFAM" id="SSF53850">
    <property type="entry name" value="Periplasmic binding protein-like II"/>
    <property type="match status" value="1"/>
</dbReference>
<keyword evidence="3 4" id="KW-0732">Signal</keyword>
<evidence type="ECO:0000256" key="4">
    <source>
        <dbReference type="SAM" id="SignalP"/>
    </source>
</evidence>
<evidence type="ECO:0000256" key="3">
    <source>
        <dbReference type="ARBA" id="ARBA00022729"/>
    </source>
</evidence>
<dbReference type="GO" id="GO:0015768">
    <property type="term" value="P:maltose transport"/>
    <property type="evidence" value="ECO:0007669"/>
    <property type="project" value="TreeGrafter"/>
</dbReference>
<protein>
    <submittedName>
        <fullName evidence="5">Sugar transporter</fullName>
    </submittedName>
</protein>
<comment type="similarity">
    <text evidence="1">Belongs to the bacterial solute-binding protein 1 family.</text>
</comment>